<reference evidence="1 2" key="1">
    <citation type="submission" date="2016-05" db="EMBL/GenBank/DDBJ databases">
        <title>Genome sequencing reveals origins of a unique bacterial endosymbiosis in the earliest lineages of terrestrial Fungi.</title>
        <authorList>
            <consortium name="DOE Joint Genome Institute"/>
            <person name="Uehling J."/>
            <person name="Gryganskyi A."/>
            <person name="Hameed K."/>
            <person name="Tschaplinski T."/>
            <person name="Misztal P."/>
            <person name="Wu S."/>
            <person name="Desiro A."/>
            <person name="Vande Pol N."/>
            <person name="Du Z.-Y."/>
            <person name="Zienkiewicz A."/>
            <person name="Zienkiewicz K."/>
            <person name="Morin E."/>
            <person name="Tisserant E."/>
            <person name="Splivallo R."/>
            <person name="Hainaut M."/>
            <person name="Henrissat B."/>
            <person name="Ohm R."/>
            <person name="Kuo A."/>
            <person name="Yan J."/>
            <person name="Lipzen A."/>
            <person name="Nolan M."/>
            <person name="Labutti K."/>
            <person name="Barry K."/>
            <person name="Goldstein A."/>
            <person name="Labbe J."/>
            <person name="Schadt C."/>
            <person name="Tuskan G."/>
            <person name="Grigoriev I."/>
            <person name="Martin F."/>
            <person name="Vilgalys R."/>
            <person name="Bonito G."/>
        </authorList>
    </citation>
    <scope>NUCLEOTIDE SEQUENCE [LARGE SCALE GENOMIC DNA]</scope>
    <source>
        <strain evidence="1 2">AG-77</strain>
    </source>
</reference>
<protein>
    <submittedName>
        <fullName evidence="1">Uncharacterized protein</fullName>
    </submittedName>
</protein>
<accession>A0A197K2A5</accession>
<gene>
    <name evidence="1" type="ORF">K457DRAFT_426868</name>
</gene>
<evidence type="ECO:0000313" key="2">
    <source>
        <dbReference type="Proteomes" id="UP000078512"/>
    </source>
</evidence>
<organism evidence="1 2">
    <name type="scientific">Linnemannia elongata AG-77</name>
    <dbReference type="NCBI Taxonomy" id="1314771"/>
    <lineage>
        <taxon>Eukaryota</taxon>
        <taxon>Fungi</taxon>
        <taxon>Fungi incertae sedis</taxon>
        <taxon>Mucoromycota</taxon>
        <taxon>Mortierellomycotina</taxon>
        <taxon>Mortierellomycetes</taxon>
        <taxon>Mortierellales</taxon>
        <taxon>Mortierellaceae</taxon>
        <taxon>Linnemannia</taxon>
    </lineage>
</organism>
<sequence>MTTKKNKKVFGVSFSFLLSFSFLFPIHSRASRREVPVSSIGSQSLSSADSGLFDVVPAPSPSDQEVASVNCVSCCRSFLGVDKDPRQPKTLFYYLEAMTPPCLPFIMFRNPPPSLRKAPDVRAVLFGQEGG</sequence>
<proteinExistence type="predicted"/>
<dbReference type="Proteomes" id="UP000078512">
    <property type="component" value="Unassembled WGS sequence"/>
</dbReference>
<dbReference type="EMBL" id="KV442033">
    <property type="protein sequence ID" value="OAQ30826.1"/>
    <property type="molecule type" value="Genomic_DNA"/>
</dbReference>
<dbReference type="AlphaFoldDB" id="A0A197K2A5"/>
<evidence type="ECO:0000313" key="1">
    <source>
        <dbReference type="EMBL" id="OAQ30826.1"/>
    </source>
</evidence>
<keyword evidence="2" id="KW-1185">Reference proteome</keyword>
<name>A0A197K2A5_9FUNG</name>